<keyword evidence="8" id="KW-0482">Metalloprotease</keyword>
<dbReference type="SMART" id="SM01011">
    <property type="entry name" value="AMP_N"/>
    <property type="match status" value="1"/>
</dbReference>
<keyword evidence="6 13" id="KW-0479">Metal-binding</keyword>
<evidence type="ECO:0000256" key="1">
    <source>
        <dbReference type="ARBA" id="ARBA00001424"/>
    </source>
</evidence>
<gene>
    <name evidence="15" type="ORF">Azoinq_10200</name>
</gene>
<dbReference type="GO" id="GO:0005829">
    <property type="term" value="C:cytosol"/>
    <property type="evidence" value="ECO:0007669"/>
    <property type="project" value="TreeGrafter"/>
</dbReference>
<evidence type="ECO:0000256" key="4">
    <source>
        <dbReference type="ARBA" id="ARBA00012574"/>
    </source>
</evidence>
<reference evidence="15" key="1">
    <citation type="submission" date="2020-11" db="EMBL/GenBank/DDBJ databases">
        <title>Azospira inquinata sp. nov.</title>
        <authorList>
            <person name="Moe W.M."/>
            <person name="Mikes M.C."/>
        </authorList>
    </citation>
    <scope>NUCLEOTIDE SEQUENCE</scope>
    <source>
        <strain evidence="15">Azo-3</strain>
    </source>
</reference>
<evidence type="ECO:0000256" key="6">
    <source>
        <dbReference type="ARBA" id="ARBA00022723"/>
    </source>
</evidence>
<feature type="domain" description="Aminopeptidase P N-terminal" evidence="14">
    <location>
        <begin position="4"/>
        <end position="140"/>
    </location>
</feature>
<evidence type="ECO:0000256" key="5">
    <source>
        <dbReference type="ARBA" id="ARBA00022670"/>
    </source>
</evidence>
<evidence type="ECO:0000313" key="15">
    <source>
        <dbReference type="EMBL" id="QWT48236.1"/>
    </source>
</evidence>
<evidence type="ECO:0000256" key="3">
    <source>
        <dbReference type="ARBA" id="ARBA00008766"/>
    </source>
</evidence>
<dbReference type="InterPro" id="IPR000994">
    <property type="entry name" value="Pept_M24"/>
</dbReference>
<evidence type="ECO:0000256" key="8">
    <source>
        <dbReference type="ARBA" id="ARBA00023049"/>
    </source>
</evidence>
<dbReference type="AlphaFoldDB" id="A0A975SLD4"/>
<evidence type="ECO:0000256" key="9">
    <source>
        <dbReference type="ARBA" id="ARBA00023211"/>
    </source>
</evidence>
<dbReference type="Proteomes" id="UP000683428">
    <property type="component" value="Chromosome"/>
</dbReference>
<dbReference type="InterPro" id="IPR007865">
    <property type="entry name" value="Aminopep_P_N"/>
</dbReference>
<organism evidence="15 16">
    <name type="scientific">Azospira inquinata</name>
    <dbReference type="NCBI Taxonomy" id="2785627"/>
    <lineage>
        <taxon>Bacteria</taxon>
        <taxon>Pseudomonadati</taxon>
        <taxon>Pseudomonadota</taxon>
        <taxon>Betaproteobacteria</taxon>
        <taxon>Rhodocyclales</taxon>
        <taxon>Rhodocyclaceae</taxon>
        <taxon>Azospira</taxon>
    </lineage>
</organism>
<keyword evidence="16" id="KW-1185">Reference proteome</keyword>
<comment type="similarity">
    <text evidence="3 13">Belongs to the peptidase M24B family.</text>
</comment>
<evidence type="ECO:0000256" key="7">
    <source>
        <dbReference type="ARBA" id="ARBA00022801"/>
    </source>
</evidence>
<dbReference type="InterPro" id="IPR001131">
    <property type="entry name" value="Peptidase_M24B_aminopep-P_CS"/>
</dbReference>
<protein>
    <recommendedName>
        <fullName evidence="10">Xaa-Pro aminopeptidase</fullName>
        <ecNumber evidence="4">3.4.11.9</ecNumber>
    </recommendedName>
    <alternativeName>
        <fullName evidence="11">Aminopeptidase P II</fullName>
    </alternativeName>
    <alternativeName>
        <fullName evidence="12">X-Pro aminopeptidase</fullName>
    </alternativeName>
</protein>
<evidence type="ECO:0000256" key="11">
    <source>
        <dbReference type="ARBA" id="ARBA00075356"/>
    </source>
</evidence>
<dbReference type="RefSeq" id="WP_216129412.1">
    <property type="nucleotide sequence ID" value="NZ_CP064782.1"/>
</dbReference>
<evidence type="ECO:0000256" key="10">
    <source>
        <dbReference type="ARBA" id="ARBA00069363"/>
    </source>
</evidence>
<dbReference type="PROSITE" id="PS00491">
    <property type="entry name" value="PROLINE_PEPTIDASE"/>
    <property type="match status" value="1"/>
</dbReference>
<keyword evidence="15" id="KW-0031">Aminopeptidase</keyword>
<dbReference type="GO" id="GO:0006508">
    <property type="term" value="P:proteolysis"/>
    <property type="evidence" value="ECO:0007669"/>
    <property type="project" value="UniProtKB-KW"/>
</dbReference>
<dbReference type="EMBL" id="CP064782">
    <property type="protein sequence ID" value="QWT48236.1"/>
    <property type="molecule type" value="Genomic_DNA"/>
</dbReference>
<keyword evidence="5" id="KW-0645">Protease</keyword>
<proteinExistence type="inferred from homology"/>
<name>A0A975SLD4_9RHOO</name>
<comment type="cofactor">
    <cofactor evidence="2">
        <name>Mn(2+)</name>
        <dbReference type="ChEBI" id="CHEBI:29035"/>
    </cofactor>
</comment>
<dbReference type="EC" id="3.4.11.9" evidence="4"/>
<dbReference type="CDD" id="cd01087">
    <property type="entry name" value="Prolidase"/>
    <property type="match status" value="1"/>
</dbReference>
<dbReference type="InterPro" id="IPR052433">
    <property type="entry name" value="X-Pro_dipept-like"/>
</dbReference>
<sequence length="440" mass="48366">MHPSHLAPYAARRTRLLADMGAGLAIIPTAPERPRNRDNYHPYRADSYFWYLTAFPEPEAVLVLAGPRHPGEAPQSILFCRDKDEEQEIWQGFRYGPEGARTAFGFDAAYSINELDARLPELMADRPTLWHSLGHDSAWDERIATALNGVRAQARAGKRAPEEIRDLRSRLDAMRRVKDHHEIAVMGKAAAIGSAGHLRAMRACRPGMMEYQLEAELSYEFRRLGADGHSFNPIVAGGRNACTLHYDSNHQALKDGDLVLIDAGCEVEGYASDITRTFPVSGRFTSVQKDVYEIVLASQAAAIAASRPGVPFMTPHEATVRVLTQGMVDLGLLQGSVDGLLENGDYKRFYMHRTGHWVGLDVHDAGPYKDGDSWTLLQPGMTVTVEPGLYLRPGPGVPEALAGIGIRIEDDILITADGCAVYTTAPKTVADIEAVMRHDA</sequence>
<dbReference type="FunFam" id="3.90.230.10:FF:000002">
    <property type="entry name" value="Xaa-Pro aminopeptidase 3"/>
    <property type="match status" value="1"/>
</dbReference>
<dbReference type="PANTHER" id="PTHR43226">
    <property type="entry name" value="XAA-PRO AMINOPEPTIDASE 3"/>
    <property type="match status" value="1"/>
</dbReference>
<evidence type="ECO:0000256" key="13">
    <source>
        <dbReference type="RuleBase" id="RU000590"/>
    </source>
</evidence>
<dbReference type="PANTHER" id="PTHR43226:SF4">
    <property type="entry name" value="XAA-PRO AMINOPEPTIDASE 3"/>
    <property type="match status" value="1"/>
</dbReference>
<keyword evidence="7" id="KW-0378">Hydrolase</keyword>
<evidence type="ECO:0000256" key="2">
    <source>
        <dbReference type="ARBA" id="ARBA00001936"/>
    </source>
</evidence>
<keyword evidence="9" id="KW-0464">Manganese</keyword>
<comment type="catalytic activity">
    <reaction evidence="1">
        <text>Release of any N-terminal amino acid, including proline, that is linked to proline, even from a dipeptide or tripeptide.</text>
        <dbReference type="EC" id="3.4.11.9"/>
    </reaction>
</comment>
<dbReference type="KEGG" id="aiq:Azoinq_10200"/>
<dbReference type="Pfam" id="PF05195">
    <property type="entry name" value="AMP_N"/>
    <property type="match status" value="1"/>
</dbReference>
<evidence type="ECO:0000259" key="14">
    <source>
        <dbReference type="SMART" id="SM01011"/>
    </source>
</evidence>
<accession>A0A975SLD4</accession>
<dbReference type="Pfam" id="PF00557">
    <property type="entry name" value="Peptidase_M24"/>
    <property type="match status" value="1"/>
</dbReference>
<dbReference type="GO" id="GO:0070006">
    <property type="term" value="F:metalloaminopeptidase activity"/>
    <property type="evidence" value="ECO:0007669"/>
    <property type="project" value="InterPro"/>
</dbReference>
<evidence type="ECO:0000313" key="16">
    <source>
        <dbReference type="Proteomes" id="UP000683428"/>
    </source>
</evidence>
<dbReference type="GO" id="GO:0030145">
    <property type="term" value="F:manganese ion binding"/>
    <property type="evidence" value="ECO:0007669"/>
    <property type="project" value="InterPro"/>
</dbReference>
<evidence type="ECO:0000256" key="12">
    <source>
        <dbReference type="ARBA" id="ARBA00081411"/>
    </source>
</evidence>